<reference evidence="1 2" key="1">
    <citation type="submission" date="2019-03" db="EMBL/GenBank/DDBJ databases">
        <title>Single cell metagenomics reveals metabolic interactions within the superorganism composed of flagellate Streblomastix strix and complex community of Bacteroidetes bacteria on its surface.</title>
        <authorList>
            <person name="Treitli S.C."/>
            <person name="Kolisko M."/>
            <person name="Husnik F."/>
            <person name="Keeling P."/>
            <person name="Hampl V."/>
        </authorList>
    </citation>
    <scope>NUCLEOTIDE SEQUENCE [LARGE SCALE GENOMIC DNA]</scope>
    <source>
        <strain evidence="1">ST1C</strain>
    </source>
</reference>
<organism evidence="1 2">
    <name type="scientific">Streblomastix strix</name>
    <dbReference type="NCBI Taxonomy" id="222440"/>
    <lineage>
        <taxon>Eukaryota</taxon>
        <taxon>Metamonada</taxon>
        <taxon>Preaxostyla</taxon>
        <taxon>Oxymonadida</taxon>
        <taxon>Streblomastigidae</taxon>
        <taxon>Streblomastix</taxon>
    </lineage>
</organism>
<dbReference type="AlphaFoldDB" id="A0A5J4X8V5"/>
<sequence length="68" mass="7622">MTKLRANSAIKAEVNVWIRHSITFDVVDTFYFKPSMKISCEKLHRKAKNQATPDLADSASGGLQKTIL</sequence>
<gene>
    <name evidence="1" type="ORF">EZS28_000777</name>
</gene>
<evidence type="ECO:0000313" key="2">
    <source>
        <dbReference type="Proteomes" id="UP000324800"/>
    </source>
</evidence>
<protein>
    <submittedName>
        <fullName evidence="1">Uncharacterized protein</fullName>
    </submittedName>
</protein>
<dbReference type="EMBL" id="SNRW01000072">
    <property type="protein sequence ID" value="KAA6403691.1"/>
    <property type="molecule type" value="Genomic_DNA"/>
</dbReference>
<name>A0A5J4X8V5_9EUKA</name>
<comment type="caution">
    <text evidence="1">The sequence shown here is derived from an EMBL/GenBank/DDBJ whole genome shotgun (WGS) entry which is preliminary data.</text>
</comment>
<accession>A0A5J4X8V5</accession>
<proteinExistence type="predicted"/>
<dbReference type="Proteomes" id="UP000324800">
    <property type="component" value="Unassembled WGS sequence"/>
</dbReference>
<evidence type="ECO:0000313" key="1">
    <source>
        <dbReference type="EMBL" id="KAA6403691.1"/>
    </source>
</evidence>